<feature type="compositionally biased region" description="Acidic residues" evidence="1">
    <location>
        <begin position="554"/>
        <end position="588"/>
    </location>
</feature>
<dbReference type="SUPFAM" id="SSF81383">
    <property type="entry name" value="F-box domain"/>
    <property type="match status" value="1"/>
</dbReference>
<feature type="region of interest" description="Disordered" evidence="1">
    <location>
        <begin position="308"/>
        <end position="327"/>
    </location>
</feature>
<feature type="region of interest" description="Disordered" evidence="1">
    <location>
        <begin position="552"/>
        <end position="588"/>
    </location>
</feature>
<feature type="domain" description="F-box" evidence="2">
    <location>
        <begin position="12"/>
        <end position="54"/>
    </location>
</feature>
<dbReference type="Pfam" id="PF12937">
    <property type="entry name" value="F-box-like"/>
    <property type="match status" value="1"/>
</dbReference>
<dbReference type="InterPro" id="IPR036047">
    <property type="entry name" value="F-box-like_dom_sf"/>
</dbReference>
<dbReference type="AlphaFoldDB" id="A0A6A5QXN8"/>
<feature type="compositionally biased region" description="Basic and acidic residues" evidence="1">
    <location>
        <begin position="308"/>
        <end position="318"/>
    </location>
</feature>
<dbReference type="OrthoDB" id="2522477at2759"/>
<dbReference type="Proteomes" id="UP000800096">
    <property type="component" value="Unassembled WGS sequence"/>
</dbReference>
<dbReference type="InterPro" id="IPR032675">
    <property type="entry name" value="LRR_dom_sf"/>
</dbReference>
<keyword evidence="4" id="KW-1185">Reference proteome</keyword>
<dbReference type="EMBL" id="ML979133">
    <property type="protein sequence ID" value="KAF1918607.1"/>
    <property type="molecule type" value="Genomic_DNA"/>
</dbReference>
<evidence type="ECO:0000256" key="1">
    <source>
        <dbReference type="SAM" id="MobiDB-lite"/>
    </source>
</evidence>
<evidence type="ECO:0000259" key="2">
    <source>
        <dbReference type="Pfam" id="PF12937"/>
    </source>
</evidence>
<evidence type="ECO:0000313" key="4">
    <source>
        <dbReference type="Proteomes" id="UP000800096"/>
    </source>
</evidence>
<proteinExistence type="predicted"/>
<organism evidence="3 4">
    <name type="scientific">Ampelomyces quisqualis</name>
    <name type="common">Powdery mildew agent</name>
    <dbReference type="NCBI Taxonomy" id="50730"/>
    <lineage>
        <taxon>Eukaryota</taxon>
        <taxon>Fungi</taxon>
        <taxon>Dikarya</taxon>
        <taxon>Ascomycota</taxon>
        <taxon>Pezizomycotina</taxon>
        <taxon>Dothideomycetes</taxon>
        <taxon>Pleosporomycetidae</taxon>
        <taxon>Pleosporales</taxon>
        <taxon>Pleosporineae</taxon>
        <taxon>Phaeosphaeriaceae</taxon>
        <taxon>Ampelomyces</taxon>
    </lineage>
</organism>
<evidence type="ECO:0000313" key="3">
    <source>
        <dbReference type="EMBL" id="KAF1918607.1"/>
    </source>
</evidence>
<dbReference type="SUPFAM" id="SSF52058">
    <property type="entry name" value="L domain-like"/>
    <property type="match status" value="1"/>
</dbReference>
<sequence>MASALLGSADRRLPTELVLLIVEYVADDNYSLCRLAQTCRAMQHLAEEHIYKTIQLLTVRHLDDIIYALAQRRERVRAVHKLSLQYQYHEEDLELALEDRSAFNECISQMVNLREWHIESPYDNCHWDDDSGPDEWVQNDMEAFQLQLQHACKYGQEDAERVQALRGLGYEADRLVGLASLESLTIHSHGISSDFWDLGNFDCLFRHPALRHLHISCVSLIEEIPSLQSHTSKTPLTTLVFDECEISPEALKDVLRVPAKLKHLTLGENVWNTRVSKTCKPRLNRDVKVSMAALGQVAHSLETLTHRDPSWKLDPESHKARRMNPPGEGMRNYHALKYLQCETNSFLHQAIIMNHEVAPPNLETLRLARHWDETVDFFERPPEIETYLALPALTTLELMQASAPRKETSDENYICDAERVRNRHAYAFKLHKVGINLKVLIEMHKERLIPPYLHGETQPVTACLYNANDVGFKHNYTEAMVTAAARDMPESDRFSDSDIHHHKLENRHALTKLKESFIRRGRLYNAGSLAFGDDVDEYDPFAVEIDHGGAHDVDFDDIDMDHDDLDDDEDYEDEDEEMGDVDVPDDLD</sequence>
<dbReference type="Gene3D" id="3.80.10.10">
    <property type="entry name" value="Ribonuclease Inhibitor"/>
    <property type="match status" value="1"/>
</dbReference>
<accession>A0A6A5QXN8</accession>
<gene>
    <name evidence="3" type="ORF">BDU57DRAFT_443226</name>
</gene>
<name>A0A6A5QXN8_AMPQU</name>
<protein>
    <recommendedName>
        <fullName evidence="2">F-box domain-containing protein</fullName>
    </recommendedName>
</protein>
<dbReference type="InterPro" id="IPR001810">
    <property type="entry name" value="F-box_dom"/>
</dbReference>
<dbReference type="CDD" id="cd09917">
    <property type="entry name" value="F-box_SF"/>
    <property type="match status" value="1"/>
</dbReference>
<reference evidence="3" key="1">
    <citation type="journal article" date="2020" name="Stud. Mycol.">
        <title>101 Dothideomycetes genomes: a test case for predicting lifestyles and emergence of pathogens.</title>
        <authorList>
            <person name="Haridas S."/>
            <person name="Albert R."/>
            <person name="Binder M."/>
            <person name="Bloem J."/>
            <person name="Labutti K."/>
            <person name="Salamov A."/>
            <person name="Andreopoulos B."/>
            <person name="Baker S."/>
            <person name="Barry K."/>
            <person name="Bills G."/>
            <person name="Bluhm B."/>
            <person name="Cannon C."/>
            <person name="Castanera R."/>
            <person name="Culley D."/>
            <person name="Daum C."/>
            <person name="Ezra D."/>
            <person name="Gonzalez J."/>
            <person name="Henrissat B."/>
            <person name="Kuo A."/>
            <person name="Liang C."/>
            <person name="Lipzen A."/>
            <person name="Lutzoni F."/>
            <person name="Magnuson J."/>
            <person name="Mondo S."/>
            <person name="Nolan M."/>
            <person name="Ohm R."/>
            <person name="Pangilinan J."/>
            <person name="Park H.-J."/>
            <person name="Ramirez L."/>
            <person name="Alfaro M."/>
            <person name="Sun H."/>
            <person name="Tritt A."/>
            <person name="Yoshinaga Y."/>
            <person name="Zwiers L.-H."/>
            <person name="Turgeon B."/>
            <person name="Goodwin S."/>
            <person name="Spatafora J."/>
            <person name="Crous P."/>
            <person name="Grigoriev I."/>
        </authorList>
    </citation>
    <scope>NUCLEOTIDE SEQUENCE</scope>
    <source>
        <strain evidence="3">HMLAC05119</strain>
    </source>
</reference>